<evidence type="ECO:0000256" key="1">
    <source>
        <dbReference type="ARBA" id="ARBA00004651"/>
    </source>
</evidence>
<keyword evidence="7 10" id="KW-0472">Membrane</keyword>
<sequence>MDIVDWFNKGGPAMWPLLALSVLAVSVIFERLWFWLQILTQESQIVNQVLKAASNNWSKAAEIARKATNQPIGRFLYAPLSLSKADAETFRLALEATAEDEIAGMRRGEKILELVIALSPLLGLLGTVLGLIQSLFAIKLGDLGTDAAAGVPKGIGESLISTATGLLVAIAALVFYRLFQAFVVNQVKIFRKAGNDLELLYRQYPPDFSNLATEKSLPSGIENTSSSKQNRFNPRRLKRKNTASENPDLPPKSH</sequence>
<dbReference type="Pfam" id="PF01618">
    <property type="entry name" value="MotA_ExbB"/>
    <property type="match status" value="1"/>
</dbReference>
<feature type="transmembrane region" description="Helical" evidence="10">
    <location>
        <begin position="158"/>
        <end position="179"/>
    </location>
</feature>
<keyword evidence="4 10" id="KW-0812">Transmembrane</keyword>
<dbReference type="AlphaFoldDB" id="A0A0V7ZXE9"/>
<dbReference type="PANTHER" id="PTHR30625:SF15">
    <property type="entry name" value="BIOPOLYMER TRANSPORT PROTEIN EXBB"/>
    <property type="match status" value="1"/>
</dbReference>
<reference evidence="12 13" key="1">
    <citation type="journal article" date="2015" name="Genome Announc.">
        <title>Draft Genome of the Euendolithic (true boring) Cyanobacterium Mastigocoleus testarum strain BC008.</title>
        <authorList>
            <person name="Guida B.S."/>
            <person name="Garcia-Pichel F."/>
        </authorList>
    </citation>
    <scope>NUCLEOTIDE SEQUENCE [LARGE SCALE GENOMIC DNA]</scope>
    <source>
        <strain evidence="12 13">BC008</strain>
    </source>
</reference>
<evidence type="ECO:0000256" key="6">
    <source>
        <dbReference type="ARBA" id="ARBA00022989"/>
    </source>
</evidence>
<feature type="transmembrane region" description="Helical" evidence="10">
    <location>
        <begin position="13"/>
        <end position="34"/>
    </location>
</feature>
<dbReference type="PANTHER" id="PTHR30625">
    <property type="entry name" value="PROTEIN TOLQ"/>
    <property type="match status" value="1"/>
</dbReference>
<evidence type="ECO:0000256" key="8">
    <source>
        <dbReference type="RuleBase" id="RU004057"/>
    </source>
</evidence>
<gene>
    <name evidence="12" type="ORF">BC008_34785</name>
</gene>
<dbReference type="InterPro" id="IPR002898">
    <property type="entry name" value="MotA_ExbB_proton_chnl"/>
</dbReference>
<evidence type="ECO:0000256" key="3">
    <source>
        <dbReference type="ARBA" id="ARBA00022475"/>
    </source>
</evidence>
<dbReference type="EMBL" id="LMTZ01000035">
    <property type="protein sequence ID" value="KST69086.1"/>
    <property type="molecule type" value="Genomic_DNA"/>
</dbReference>
<feature type="region of interest" description="Disordered" evidence="9">
    <location>
        <begin position="215"/>
        <end position="254"/>
    </location>
</feature>
<dbReference type="GO" id="GO:0017038">
    <property type="term" value="P:protein import"/>
    <property type="evidence" value="ECO:0007669"/>
    <property type="project" value="TreeGrafter"/>
</dbReference>
<evidence type="ECO:0000313" key="12">
    <source>
        <dbReference type="EMBL" id="KST69086.1"/>
    </source>
</evidence>
<feature type="domain" description="MotA/TolQ/ExbB proton channel" evidence="11">
    <location>
        <begin position="68"/>
        <end position="190"/>
    </location>
</feature>
<name>A0A0V7ZXE9_9CYAN</name>
<dbReference type="GO" id="GO:0005886">
    <property type="term" value="C:plasma membrane"/>
    <property type="evidence" value="ECO:0007669"/>
    <property type="project" value="UniProtKB-SubCell"/>
</dbReference>
<keyword evidence="5 8" id="KW-0653">Protein transport</keyword>
<evidence type="ECO:0000313" key="13">
    <source>
        <dbReference type="Proteomes" id="UP000053372"/>
    </source>
</evidence>
<keyword evidence="2 8" id="KW-0813">Transport</keyword>
<dbReference type="OrthoDB" id="9785627at2"/>
<feature type="transmembrane region" description="Helical" evidence="10">
    <location>
        <begin position="114"/>
        <end position="138"/>
    </location>
</feature>
<feature type="compositionally biased region" description="Polar residues" evidence="9">
    <location>
        <begin position="221"/>
        <end position="232"/>
    </location>
</feature>
<keyword evidence="13" id="KW-1185">Reference proteome</keyword>
<keyword evidence="3" id="KW-1003">Cell membrane</keyword>
<organism evidence="12 13">
    <name type="scientific">Mastigocoleus testarum BC008</name>
    <dbReference type="NCBI Taxonomy" id="371196"/>
    <lineage>
        <taxon>Bacteria</taxon>
        <taxon>Bacillati</taxon>
        <taxon>Cyanobacteriota</taxon>
        <taxon>Cyanophyceae</taxon>
        <taxon>Nostocales</taxon>
        <taxon>Hapalosiphonaceae</taxon>
        <taxon>Mastigocoleus</taxon>
    </lineage>
</organism>
<evidence type="ECO:0000256" key="2">
    <source>
        <dbReference type="ARBA" id="ARBA00022448"/>
    </source>
</evidence>
<evidence type="ECO:0000256" key="10">
    <source>
        <dbReference type="SAM" id="Phobius"/>
    </source>
</evidence>
<evidence type="ECO:0000256" key="9">
    <source>
        <dbReference type="SAM" id="MobiDB-lite"/>
    </source>
</evidence>
<protein>
    <recommendedName>
        <fullName evidence="11">MotA/TolQ/ExbB proton channel domain-containing protein</fullName>
    </recommendedName>
</protein>
<comment type="subcellular location">
    <subcellularLocation>
        <location evidence="1">Cell membrane</location>
        <topology evidence="1">Multi-pass membrane protein</topology>
    </subcellularLocation>
    <subcellularLocation>
        <location evidence="8">Membrane</location>
        <topology evidence="8">Multi-pass membrane protein</topology>
    </subcellularLocation>
</comment>
<keyword evidence="6 10" id="KW-1133">Transmembrane helix</keyword>
<comment type="caution">
    <text evidence="12">The sequence shown here is derived from an EMBL/GenBank/DDBJ whole genome shotgun (WGS) entry which is preliminary data.</text>
</comment>
<comment type="similarity">
    <text evidence="8">Belongs to the exbB/tolQ family.</text>
</comment>
<evidence type="ECO:0000256" key="5">
    <source>
        <dbReference type="ARBA" id="ARBA00022927"/>
    </source>
</evidence>
<proteinExistence type="inferred from homology"/>
<evidence type="ECO:0000259" key="11">
    <source>
        <dbReference type="Pfam" id="PF01618"/>
    </source>
</evidence>
<evidence type="ECO:0000256" key="4">
    <source>
        <dbReference type="ARBA" id="ARBA00022692"/>
    </source>
</evidence>
<evidence type="ECO:0000256" key="7">
    <source>
        <dbReference type="ARBA" id="ARBA00023136"/>
    </source>
</evidence>
<dbReference type="InterPro" id="IPR050790">
    <property type="entry name" value="ExbB/TolQ_transport"/>
</dbReference>
<accession>A0A0V7ZXE9</accession>
<dbReference type="RefSeq" id="WP_027843451.1">
    <property type="nucleotide sequence ID" value="NZ_LMTZ01000035.1"/>
</dbReference>
<dbReference type="Proteomes" id="UP000053372">
    <property type="component" value="Unassembled WGS sequence"/>
</dbReference>